<dbReference type="FunFam" id="3.30.310.50:FF:000005">
    <property type="entry name" value="L antigen family member 3"/>
    <property type="match status" value="1"/>
</dbReference>
<reference evidence="7 8" key="1">
    <citation type="submission" date="2019-02" db="EMBL/GenBank/DDBJ databases">
        <title>Genome sequencing of the rare red list fungi Bondarzewia mesenterica.</title>
        <authorList>
            <person name="Buettner E."/>
            <person name="Kellner H."/>
        </authorList>
    </citation>
    <scope>NUCLEOTIDE SEQUENCE [LARGE SCALE GENOMIC DNA]</scope>
    <source>
        <strain evidence="7 8">DSM 108281</strain>
    </source>
</reference>
<sequence length="74" mass="8211">MIAKQALEVDQELQPQAVKRELAVEDDVLVATFSTLTVRLARLTLNAFLDNVDLVVRTIGEFGEEAERRPLASS</sequence>
<dbReference type="GO" id="GO:0005634">
    <property type="term" value="C:nucleus"/>
    <property type="evidence" value="ECO:0007669"/>
    <property type="project" value="UniProtKB-SubCell"/>
</dbReference>
<dbReference type="Proteomes" id="UP000310158">
    <property type="component" value="Unassembled WGS sequence"/>
</dbReference>
<dbReference type="InterPro" id="IPR015419">
    <property type="entry name" value="CTAG/Pcc1"/>
</dbReference>
<evidence type="ECO:0000313" key="7">
    <source>
        <dbReference type="EMBL" id="THH12296.1"/>
    </source>
</evidence>
<organism evidence="7 8">
    <name type="scientific">Bondarzewia mesenterica</name>
    <dbReference type="NCBI Taxonomy" id="1095465"/>
    <lineage>
        <taxon>Eukaryota</taxon>
        <taxon>Fungi</taxon>
        <taxon>Dikarya</taxon>
        <taxon>Basidiomycota</taxon>
        <taxon>Agaricomycotina</taxon>
        <taxon>Agaricomycetes</taxon>
        <taxon>Russulales</taxon>
        <taxon>Bondarzewiaceae</taxon>
        <taxon>Bondarzewia</taxon>
    </lineage>
</organism>
<evidence type="ECO:0000256" key="1">
    <source>
        <dbReference type="ARBA" id="ARBA00004123"/>
    </source>
</evidence>
<dbReference type="OrthoDB" id="10025739at2759"/>
<dbReference type="GO" id="GO:0005737">
    <property type="term" value="C:cytoplasm"/>
    <property type="evidence" value="ECO:0007669"/>
    <property type="project" value="UniProtKB-SubCell"/>
</dbReference>
<accession>A0A4S4LJP7</accession>
<name>A0A4S4LJP7_9AGAM</name>
<evidence type="ECO:0000256" key="6">
    <source>
        <dbReference type="ARBA" id="ARBA00023242"/>
    </source>
</evidence>
<dbReference type="GO" id="GO:0070525">
    <property type="term" value="P:tRNA threonylcarbamoyladenosine metabolic process"/>
    <property type="evidence" value="ECO:0007669"/>
    <property type="project" value="TreeGrafter"/>
</dbReference>
<dbReference type="PANTHER" id="PTHR31283">
    <property type="entry name" value="EKC/KEOPS COMPLEX SUBUNIT PCC1 FAMILY MEMBER"/>
    <property type="match status" value="1"/>
</dbReference>
<comment type="subcellular location">
    <subcellularLocation>
        <location evidence="2">Cytoplasm</location>
    </subcellularLocation>
    <subcellularLocation>
        <location evidence="1">Nucleus</location>
    </subcellularLocation>
</comment>
<dbReference type="Pfam" id="PF09341">
    <property type="entry name" value="Pcc1"/>
    <property type="match status" value="1"/>
</dbReference>
<comment type="caution">
    <text evidence="7">The sequence shown here is derived from an EMBL/GenBank/DDBJ whole genome shotgun (WGS) entry which is preliminary data.</text>
</comment>
<gene>
    <name evidence="7" type="ORF">EW146_g7750</name>
</gene>
<dbReference type="Gene3D" id="3.30.310.50">
    <property type="entry name" value="Alpha-D-phosphohexomutase, C-terminal domain"/>
    <property type="match status" value="1"/>
</dbReference>
<dbReference type="PANTHER" id="PTHR31283:SF5">
    <property type="entry name" value="EKC_KEOPS COMPLEX SUBUNIT LAGE3"/>
    <property type="match status" value="1"/>
</dbReference>
<dbReference type="GO" id="GO:0000408">
    <property type="term" value="C:EKC/KEOPS complex"/>
    <property type="evidence" value="ECO:0007669"/>
    <property type="project" value="TreeGrafter"/>
</dbReference>
<dbReference type="AlphaFoldDB" id="A0A4S4LJP7"/>
<keyword evidence="8" id="KW-1185">Reference proteome</keyword>
<evidence type="ECO:0000256" key="5">
    <source>
        <dbReference type="ARBA" id="ARBA00022694"/>
    </source>
</evidence>
<evidence type="ECO:0000256" key="4">
    <source>
        <dbReference type="ARBA" id="ARBA00022490"/>
    </source>
</evidence>
<dbReference type="GO" id="GO:0008033">
    <property type="term" value="P:tRNA processing"/>
    <property type="evidence" value="ECO:0007669"/>
    <property type="project" value="UniProtKB-KW"/>
</dbReference>
<protein>
    <recommendedName>
        <fullName evidence="9">Transcription factor Pcc1</fullName>
    </recommendedName>
</protein>
<evidence type="ECO:0000313" key="8">
    <source>
        <dbReference type="Proteomes" id="UP000310158"/>
    </source>
</evidence>
<evidence type="ECO:0000256" key="3">
    <source>
        <dbReference type="ARBA" id="ARBA00007073"/>
    </source>
</evidence>
<proteinExistence type="inferred from homology"/>
<evidence type="ECO:0000256" key="2">
    <source>
        <dbReference type="ARBA" id="ARBA00004496"/>
    </source>
</evidence>
<keyword evidence="6" id="KW-0539">Nucleus</keyword>
<keyword evidence="5" id="KW-0819">tRNA processing</keyword>
<keyword evidence="4" id="KW-0963">Cytoplasm</keyword>
<dbReference type="EMBL" id="SGPL01000473">
    <property type="protein sequence ID" value="THH12296.1"/>
    <property type="molecule type" value="Genomic_DNA"/>
</dbReference>
<evidence type="ECO:0008006" key="9">
    <source>
        <dbReference type="Google" id="ProtNLM"/>
    </source>
</evidence>
<comment type="similarity">
    <text evidence="3">Belongs to the CTAG/PCC1 family.</text>
</comment>